<dbReference type="AlphaFoldDB" id="A0A0K6IQB6"/>
<proteinExistence type="predicted"/>
<organism evidence="1 2">
    <name type="scientific">Marinomonas fungiae</name>
    <dbReference type="NCBI Taxonomy" id="1137284"/>
    <lineage>
        <taxon>Bacteria</taxon>
        <taxon>Pseudomonadati</taxon>
        <taxon>Pseudomonadota</taxon>
        <taxon>Gammaproteobacteria</taxon>
        <taxon>Oceanospirillales</taxon>
        <taxon>Oceanospirillaceae</taxon>
        <taxon>Marinomonas</taxon>
    </lineage>
</organism>
<dbReference type="Proteomes" id="UP000182769">
    <property type="component" value="Unassembled WGS sequence"/>
</dbReference>
<dbReference type="EMBL" id="CYHG01000011">
    <property type="protein sequence ID" value="CUB05507.1"/>
    <property type="molecule type" value="Genomic_DNA"/>
</dbReference>
<evidence type="ECO:0000313" key="2">
    <source>
        <dbReference type="Proteomes" id="UP000182769"/>
    </source>
</evidence>
<dbReference type="OrthoDB" id="6106276at2"/>
<accession>A0A0K6IQB6</accession>
<evidence type="ECO:0000313" key="1">
    <source>
        <dbReference type="EMBL" id="CUB05507.1"/>
    </source>
</evidence>
<keyword evidence="2" id="KW-1185">Reference proteome</keyword>
<gene>
    <name evidence="1" type="ORF">Ga0061065_11188</name>
</gene>
<protein>
    <submittedName>
        <fullName evidence="1">Uncharacterized protein</fullName>
    </submittedName>
</protein>
<name>A0A0K6IQB6_9GAMM</name>
<reference evidence="2" key="1">
    <citation type="submission" date="2015-08" db="EMBL/GenBank/DDBJ databases">
        <authorList>
            <person name="Varghese N."/>
        </authorList>
    </citation>
    <scope>NUCLEOTIDE SEQUENCE [LARGE SCALE GENOMIC DNA]</scope>
    <source>
        <strain evidence="2">JCM 18476</strain>
    </source>
</reference>
<dbReference type="RefSeq" id="WP_055464070.1">
    <property type="nucleotide sequence ID" value="NZ_CYHG01000011.1"/>
</dbReference>
<sequence>MELDIQTKTFAGVELQVTVVEGIGYFNHAQLLDLSDRIMTEKAKITFVDIAEAQKYLDDYPEMFAEMREWSPEPGIAATVKLG</sequence>